<dbReference type="AlphaFoldDB" id="A0AA39LCD9"/>
<organism evidence="9 10">
    <name type="scientific">Sarocladium strictum</name>
    <name type="common">Black bundle disease fungus</name>
    <name type="synonym">Acremonium strictum</name>
    <dbReference type="NCBI Taxonomy" id="5046"/>
    <lineage>
        <taxon>Eukaryota</taxon>
        <taxon>Fungi</taxon>
        <taxon>Dikarya</taxon>
        <taxon>Ascomycota</taxon>
        <taxon>Pezizomycotina</taxon>
        <taxon>Sordariomycetes</taxon>
        <taxon>Hypocreomycetidae</taxon>
        <taxon>Hypocreales</taxon>
        <taxon>Sarocladiaceae</taxon>
        <taxon>Sarocladium</taxon>
    </lineage>
</organism>
<dbReference type="InterPro" id="IPR029479">
    <property type="entry name" value="Nitroreductase"/>
</dbReference>
<evidence type="ECO:0000259" key="8">
    <source>
        <dbReference type="Pfam" id="PF00881"/>
    </source>
</evidence>
<name>A0AA39LCD9_SARSR</name>
<feature type="domain" description="Nitroreductase" evidence="8">
    <location>
        <begin position="58"/>
        <end position="227"/>
    </location>
</feature>
<accession>A0AA39LCD9</accession>
<evidence type="ECO:0000256" key="1">
    <source>
        <dbReference type="ARBA" id="ARBA00004123"/>
    </source>
</evidence>
<dbReference type="CDD" id="cd02140">
    <property type="entry name" value="Frm2-like"/>
    <property type="match status" value="1"/>
</dbReference>
<sequence>MSPRPWSTFLCIIIAILATCLLRTTQPIQPLSTTTSPSNNTNTATMSKAAADAFLSAIKARRSVYPLTKELGSVTPARIQHIISETTLHTPSSFNSQSNRVLVLFGAEHEKLWTITSDILKDIVPADSWQPTADKMNLFKGAAGTVLFFDDQDTVQEFANKFQAYADKFPVWASQSNAMQQHLTWTALELEGLGANLQHYNPLIDQRVAAEWKIPASWKLNAQLVFGGVGAPAGEKAFKPVEERVKVSGA</sequence>
<evidence type="ECO:0000256" key="4">
    <source>
        <dbReference type="ARBA" id="ARBA00022490"/>
    </source>
</evidence>
<dbReference type="EMBL" id="JAPDFR010000001">
    <property type="protein sequence ID" value="KAK0392118.1"/>
    <property type="molecule type" value="Genomic_DNA"/>
</dbReference>
<proteinExistence type="inferred from homology"/>
<keyword evidence="5" id="KW-0560">Oxidoreductase</keyword>
<reference evidence="9" key="1">
    <citation type="submission" date="2022-10" db="EMBL/GenBank/DDBJ databases">
        <title>Determination and structural analysis of whole genome sequence of Sarocladium strictum F4-1.</title>
        <authorList>
            <person name="Hu L."/>
            <person name="Jiang Y."/>
        </authorList>
    </citation>
    <scope>NUCLEOTIDE SEQUENCE</scope>
    <source>
        <strain evidence="9">F4-1</strain>
    </source>
</reference>
<keyword evidence="7" id="KW-0732">Signal</keyword>
<dbReference type="Gene3D" id="3.40.109.10">
    <property type="entry name" value="NADH Oxidase"/>
    <property type="match status" value="1"/>
</dbReference>
<feature type="chain" id="PRO_5041430714" description="Nitroreductase domain-containing protein" evidence="7">
    <location>
        <begin position="19"/>
        <end position="250"/>
    </location>
</feature>
<protein>
    <recommendedName>
        <fullName evidence="8">Nitroreductase domain-containing protein</fullName>
    </recommendedName>
</protein>
<evidence type="ECO:0000313" key="10">
    <source>
        <dbReference type="Proteomes" id="UP001175261"/>
    </source>
</evidence>
<keyword evidence="4" id="KW-0963">Cytoplasm</keyword>
<comment type="caution">
    <text evidence="9">The sequence shown here is derived from an EMBL/GenBank/DDBJ whole genome shotgun (WGS) entry which is preliminary data.</text>
</comment>
<dbReference type="GO" id="GO:0005737">
    <property type="term" value="C:cytoplasm"/>
    <property type="evidence" value="ECO:0007669"/>
    <property type="project" value="UniProtKB-SubCell"/>
</dbReference>
<dbReference type="InterPro" id="IPR033877">
    <property type="entry name" value="Frm2/Hbn1"/>
</dbReference>
<evidence type="ECO:0000256" key="7">
    <source>
        <dbReference type="SAM" id="SignalP"/>
    </source>
</evidence>
<dbReference type="GO" id="GO:0034599">
    <property type="term" value="P:cellular response to oxidative stress"/>
    <property type="evidence" value="ECO:0007669"/>
    <property type="project" value="InterPro"/>
</dbReference>
<dbReference type="FunFam" id="3.40.109.10:FF:000001">
    <property type="entry name" value="Nitroreductase family"/>
    <property type="match status" value="1"/>
</dbReference>
<gene>
    <name evidence="9" type="ORF">NLU13_1616</name>
</gene>
<comment type="subcellular location">
    <subcellularLocation>
        <location evidence="2">Cytoplasm</location>
    </subcellularLocation>
    <subcellularLocation>
        <location evidence="1">Nucleus</location>
    </subcellularLocation>
</comment>
<dbReference type="SUPFAM" id="SSF55469">
    <property type="entry name" value="FMN-dependent nitroreductase-like"/>
    <property type="match status" value="1"/>
</dbReference>
<evidence type="ECO:0000256" key="3">
    <source>
        <dbReference type="ARBA" id="ARBA00007118"/>
    </source>
</evidence>
<dbReference type="PANTHER" id="PTHR43035:SF1">
    <property type="entry name" value="FATTY ACID REPRESSION MUTANT PROTEIN 2-RELATED"/>
    <property type="match status" value="1"/>
</dbReference>
<dbReference type="Pfam" id="PF00881">
    <property type="entry name" value="Nitroreductase"/>
    <property type="match status" value="1"/>
</dbReference>
<evidence type="ECO:0000256" key="5">
    <source>
        <dbReference type="ARBA" id="ARBA00023002"/>
    </source>
</evidence>
<evidence type="ECO:0000256" key="2">
    <source>
        <dbReference type="ARBA" id="ARBA00004496"/>
    </source>
</evidence>
<dbReference type="GO" id="GO:0005634">
    <property type="term" value="C:nucleus"/>
    <property type="evidence" value="ECO:0007669"/>
    <property type="project" value="UniProtKB-SubCell"/>
</dbReference>
<dbReference type="GO" id="GO:0016491">
    <property type="term" value="F:oxidoreductase activity"/>
    <property type="evidence" value="ECO:0007669"/>
    <property type="project" value="UniProtKB-KW"/>
</dbReference>
<keyword evidence="6" id="KW-0539">Nucleus</keyword>
<evidence type="ECO:0000313" key="9">
    <source>
        <dbReference type="EMBL" id="KAK0392118.1"/>
    </source>
</evidence>
<evidence type="ECO:0000256" key="6">
    <source>
        <dbReference type="ARBA" id="ARBA00023242"/>
    </source>
</evidence>
<dbReference type="Proteomes" id="UP001175261">
    <property type="component" value="Unassembled WGS sequence"/>
</dbReference>
<keyword evidence="10" id="KW-1185">Reference proteome</keyword>
<comment type="similarity">
    <text evidence="3">Belongs to the nitroreductase family.</text>
</comment>
<feature type="signal peptide" evidence="7">
    <location>
        <begin position="1"/>
        <end position="18"/>
    </location>
</feature>
<dbReference type="PANTHER" id="PTHR43035">
    <property type="entry name" value="FATTY ACID REPRESSION MUTANT PROTEIN 2-RELATED"/>
    <property type="match status" value="1"/>
</dbReference>
<dbReference type="InterPro" id="IPR000415">
    <property type="entry name" value="Nitroreductase-like"/>
</dbReference>